<dbReference type="PANTHER" id="PTHR23264:SF35">
    <property type="entry name" value="CYTOSOLIC FE-S CLUSTER ASSEMBLY FACTOR NUBP1"/>
    <property type="match status" value="1"/>
</dbReference>
<accession>A0ABN8AU60</accession>
<evidence type="ECO:0000256" key="4">
    <source>
        <dbReference type="ARBA" id="ARBA00022840"/>
    </source>
</evidence>
<keyword evidence="6" id="KW-0411">Iron-sulfur</keyword>
<keyword evidence="8" id="KW-1185">Reference proteome</keyword>
<name>A0ABN8AU60_CHISP</name>
<dbReference type="Pfam" id="PF10609">
    <property type="entry name" value="ParA"/>
    <property type="match status" value="1"/>
</dbReference>
<evidence type="ECO:0000256" key="6">
    <source>
        <dbReference type="ARBA" id="ARBA00023014"/>
    </source>
</evidence>
<dbReference type="CDD" id="cd02037">
    <property type="entry name" value="Mrp_NBP35"/>
    <property type="match status" value="1"/>
</dbReference>
<organism evidence="7 8">
    <name type="scientific">Chilo suppressalis</name>
    <name type="common">Asiatic rice borer moth</name>
    <dbReference type="NCBI Taxonomy" id="168631"/>
    <lineage>
        <taxon>Eukaryota</taxon>
        <taxon>Metazoa</taxon>
        <taxon>Ecdysozoa</taxon>
        <taxon>Arthropoda</taxon>
        <taxon>Hexapoda</taxon>
        <taxon>Insecta</taxon>
        <taxon>Pterygota</taxon>
        <taxon>Neoptera</taxon>
        <taxon>Endopterygota</taxon>
        <taxon>Lepidoptera</taxon>
        <taxon>Glossata</taxon>
        <taxon>Ditrysia</taxon>
        <taxon>Pyraloidea</taxon>
        <taxon>Crambidae</taxon>
        <taxon>Crambinae</taxon>
        <taxon>Chilo</taxon>
    </lineage>
</organism>
<evidence type="ECO:0008006" key="9">
    <source>
        <dbReference type="Google" id="ProtNLM"/>
    </source>
</evidence>
<dbReference type="EMBL" id="OU963905">
    <property type="protein sequence ID" value="CAH0398566.1"/>
    <property type="molecule type" value="Genomic_DNA"/>
</dbReference>
<sequence length="263" mass="28329">MLTIGTLFLTLSNTLFRNFRLSGKPSWHPLCCSFAFNPQLGLVGVLDADICGPSQPRVLGVGGERVHHSGSGWSPVYVSDNLCLMSIGFLLGSPDDAVIWRGPKKNGMIKQFLSEVDWGDLDYLLIDTPPGTSDEHLSVVQYLCGAGLTGAVLVSTPQETALLDVRKEISFCRKLKVPLIGVLENMAGFLCPHCKTRSDIFPATTGGVTAMCTEMDVPYLGSLLLQPALARAADDPTLPARDTTNAALDIRAKIMAFCERNSS</sequence>
<dbReference type="PANTHER" id="PTHR23264">
    <property type="entry name" value="NUCLEOTIDE-BINDING PROTEIN NBP35 YEAST -RELATED"/>
    <property type="match status" value="1"/>
</dbReference>
<dbReference type="InterPro" id="IPR000808">
    <property type="entry name" value="Mrp-like_CS"/>
</dbReference>
<keyword evidence="3" id="KW-0547">Nucleotide-binding</keyword>
<keyword evidence="2" id="KW-0479">Metal-binding</keyword>
<evidence type="ECO:0000256" key="2">
    <source>
        <dbReference type="ARBA" id="ARBA00022723"/>
    </source>
</evidence>
<dbReference type="Gene3D" id="3.40.50.300">
    <property type="entry name" value="P-loop containing nucleotide triphosphate hydrolases"/>
    <property type="match status" value="1"/>
</dbReference>
<dbReference type="PROSITE" id="PS01215">
    <property type="entry name" value="MRP"/>
    <property type="match status" value="1"/>
</dbReference>
<evidence type="ECO:0000256" key="3">
    <source>
        <dbReference type="ARBA" id="ARBA00022741"/>
    </source>
</evidence>
<dbReference type="SUPFAM" id="SSF52540">
    <property type="entry name" value="P-loop containing nucleoside triphosphate hydrolases"/>
    <property type="match status" value="1"/>
</dbReference>
<evidence type="ECO:0000256" key="5">
    <source>
        <dbReference type="ARBA" id="ARBA00023004"/>
    </source>
</evidence>
<keyword evidence="1" id="KW-0004">4Fe-4S</keyword>
<dbReference type="Proteomes" id="UP001153292">
    <property type="component" value="Chromosome 12"/>
</dbReference>
<dbReference type="InterPro" id="IPR033756">
    <property type="entry name" value="YlxH/NBP35"/>
</dbReference>
<evidence type="ECO:0000313" key="7">
    <source>
        <dbReference type="EMBL" id="CAH0398566.1"/>
    </source>
</evidence>
<dbReference type="InterPro" id="IPR019591">
    <property type="entry name" value="Mrp/NBP35_ATP-bd"/>
</dbReference>
<evidence type="ECO:0000313" key="8">
    <source>
        <dbReference type="Proteomes" id="UP001153292"/>
    </source>
</evidence>
<proteinExistence type="inferred from homology"/>
<dbReference type="HAMAP" id="MF_02040">
    <property type="entry name" value="Mrp_NBP35"/>
    <property type="match status" value="1"/>
</dbReference>
<dbReference type="InterPro" id="IPR027417">
    <property type="entry name" value="P-loop_NTPase"/>
</dbReference>
<evidence type="ECO:0000256" key="1">
    <source>
        <dbReference type="ARBA" id="ARBA00022485"/>
    </source>
</evidence>
<keyword evidence="5" id="KW-0408">Iron</keyword>
<protein>
    <recommendedName>
        <fullName evidence="9">Cytosolic Fe-S cluster assembly factor NUBP1 homolog</fullName>
    </recommendedName>
</protein>
<reference evidence="7" key="1">
    <citation type="submission" date="2021-12" db="EMBL/GenBank/DDBJ databases">
        <authorList>
            <person name="King R."/>
        </authorList>
    </citation>
    <scope>NUCLEOTIDE SEQUENCE</scope>
</reference>
<gene>
    <name evidence="7" type="ORF">CHILSU_LOCUS1689</name>
</gene>
<keyword evidence="4" id="KW-0067">ATP-binding</keyword>